<protein>
    <submittedName>
        <fullName evidence="1">Uncharacterized protein</fullName>
    </submittedName>
</protein>
<dbReference type="Proteomes" id="UP001054945">
    <property type="component" value="Unassembled WGS sequence"/>
</dbReference>
<sequence>MRRRVAIASRGRTSTRLSVGDIVFRTLFPLPETFKSSLCNRTLACEELEHISKLIQRMPFLEKTLNTQKGSNESWKRFEPPAAAESTSLQSFWKSHFPW</sequence>
<proteinExistence type="predicted"/>
<keyword evidence="2" id="KW-1185">Reference proteome</keyword>
<reference evidence="1 2" key="1">
    <citation type="submission" date="2021-06" db="EMBL/GenBank/DDBJ databases">
        <title>Caerostris extrusa draft genome.</title>
        <authorList>
            <person name="Kono N."/>
            <person name="Arakawa K."/>
        </authorList>
    </citation>
    <scope>NUCLEOTIDE SEQUENCE [LARGE SCALE GENOMIC DNA]</scope>
</reference>
<dbReference type="AlphaFoldDB" id="A0AAV4QGS7"/>
<organism evidence="1 2">
    <name type="scientific">Caerostris extrusa</name>
    <name type="common">Bark spider</name>
    <name type="synonym">Caerostris bankana</name>
    <dbReference type="NCBI Taxonomy" id="172846"/>
    <lineage>
        <taxon>Eukaryota</taxon>
        <taxon>Metazoa</taxon>
        <taxon>Ecdysozoa</taxon>
        <taxon>Arthropoda</taxon>
        <taxon>Chelicerata</taxon>
        <taxon>Arachnida</taxon>
        <taxon>Araneae</taxon>
        <taxon>Araneomorphae</taxon>
        <taxon>Entelegynae</taxon>
        <taxon>Araneoidea</taxon>
        <taxon>Araneidae</taxon>
        <taxon>Caerostris</taxon>
    </lineage>
</organism>
<comment type="caution">
    <text evidence="1">The sequence shown here is derived from an EMBL/GenBank/DDBJ whole genome shotgun (WGS) entry which is preliminary data.</text>
</comment>
<accession>A0AAV4QGS7</accession>
<evidence type="ECO:0000313" key="1">
    <source>
        <dbReference type="EMBL" id="GIY07316.1"/>
    </source>
</evidence>
<gene>
    <name evidence="1" type="ORF">CEXT_287981</name>
</gene>
<name>A0AAV4QGS7_CAEEX</name>
<evidence type="ECO:0000313" key="2">
    <source>
        <dbReference type="Proteomes" id="UP001054945"/>
    </source>
</evidence>
<dbReference type="EMBL" id="BPLR01006087">
    <property type="protein sequence ID" value="GIY07316.1"/>
    <property type="molecule type" value="Genomic_DNA"/>
</dbReference>